<evidence type="ECO:0000256" key="1">
    <source>
        <dbReference type="SAM" id="Coils"/>
    </source>
</evidence>
<gene>
    <name evidence="3" type="ORF">IPN02_08125</name>
</gene>
<feature type="domain" description="NodB homology" evidence="2">
    <location>
        <begin position="123"/>
        <end position="302"/>
    </location>
</feature>
<evidence type="ECO:0000313" key="4">
    <source>
        <dbReference type="Proteomes" id="UP000727993"/>
    </source>
</evidence>
<dbReference type="GO" id="GO:0005975">
    <property type="term" value="P:carbohydrate metabolic process"/>
    <property type="evidence" value="ECO:0007669"/>
    <property type="project" value="InterPro"/>
</dbReference>
<dbReference type="InterPro" id="IPR050248">
    <property type="entry name" value="Polysacc_deacetylase_ArnD"/>
</dbReference>
<evidence type="ECO:0000313" key="3">
    <source>
        <dbReference type="EMBL" id="MBK9296795.1"/>
    </source>
</evidence>
<dbReference type="CDD" id="cd10917">
    <property type="entry name" value="CE4_NodB_like_6s_7s"/>
    <property type="match status" value="1"/>
</dbReference>
<dbReference type="PANTHER" id="PTHR10587">
    <property type="entry name" value="GLYCOSYL TRANSFERASE-RELATED"/>
    <property type="match status" value="1"/>
</dbReference>
<dbReference type="Gene3D" id="3.20.20.370">
    <property type="entry name" value="Glycoside hydrolase/deacetylase"/>
    <property type="match status" value="1"/>
</dbReference>
<name>A0A936NAN6_9ACTN</name>
<organism evidence="3 4">
    <name type="scientific">Candidatus Neomicrothrix subdominans</name>
    <dbReference type="NCBI Taxonomy" id="2954438"/>
    <lineage>
        <taxon>Bacteria</taxon>
        <taxon>Bacillati</taxon>
        <taxon>Actinomycetota</taxon>
        <taxon>Acidimicrobiia</taxon>
        <taxon>Acidimicrobiales</taxon>
        <taxon>Microthrixaceae</taxon>
        <taxon>Candidatus Neomicrothrix</taxon>
    </lineage>
</organism>
<dbReference type="AlphaFoldDB" id="A0A936NAN6"/>
<sequence length="313" mass="33543">MALVAVVVVTLSAAGWRGVTQANGRTEQASGPQPVLTSLSVVGELPEASSEALVSTPVEVALVRQAEKIAREAEEKRQAEEKKRAIEAATLPERGVWNGSAPMPGSEVHELLTMPMLEGEQAPVIALTFDDGPSKYTAEMVEILKKEKVPATFFFLGQNVQERPDDARLVADAGFSVGSHTMDHKDLKTLSPAAAEAQLADSTKIIDDLLGKGTVQCARAPYGSFNDDTLRAAKKHGLGLMGWDVDTEDWKVRDSGRILARATVPGQRQLILAHDGGGERRATVEALPKIIAHYKAQGARFIELCSANESEGN</sequence>
<dbReference type="PROSITE" id="PS51677">
    <property type="entry name" value="NODB"/>
    <property type="match status" value="1"/>
</dbReference>
<dbReference type="EMBL" id="JADJZA010000006">
    <property type="protein sequence ID" value="MBK9296795.1"/>
    <property type="molecule type" value="Genomic_DNA"/>
</dbReference>
<keyword evidence="1" id="KW-0175">Coiled coil</keyword>
<comment type="caution">
    <text evidence="3">The sequence shown here is derived from an EMBL/GenBank/DDBJ whole genome shotgun (WGS) entry which is preliminary data.</text>
</comment>
<proteinExistence type="predicted"/>
<dbReference type="InterPro" id="IPR011330">
    <property type="entry name" value="Glyco_hydro/deAcase_b/a-brl"/>
</dbReference>
<dbReference type="SUPFAM" id="SSF88713">
    <property type="entry name" value="Glycoside hydrolase/deacetylase"/>
    <property type="match status" value="1"/>
</dbReference>
<evidence type="ECO:0000259" key="2">
    <source>
        <dbReference type="PROSITE" id="PS51677"/>
    </source>
</evidence>
<dbReference type="Proteomes" id="UP000727993">
    <property type="component" value="Unassembled WGS sequence"/>
</dbReference>
<feature type="coiled-coil region" evidence="1">
    <location>
        <begin position="62"/>
        <end position="89"/>
    </location>
</feature>
<dbReference type="InterPro" id="IPR002509">
    <property type="entry name" value="NODB_dom"/>
</dbReference>
<dbReference type="GO" id="GO:0016810">
    <property type="term" value="F:hydrolase activity, acting on carbon-nitrogen (but not peptide) bonds"/>
    <property type="evidence" value="ECO:0007669"/>
    <property type="project" value="InterPro"/>
</dbReference>
<dbReference type="Pfam" id="PF01522">
    <property type="entry name" value="Polysacc_deac_1"/>
    <property type="match status" value="1"/>
</dbReference>
<reference evidence="3 4" key="1">
    <citation type="submission" date="2020-10" db="EMBL/GenBank/DDBJ databases">
        <title>Connecting structure to function with the recovery of over 1000 high-quality activated sludge metagenome-assembled genomes encoding full-length rRNA genes using long-read sequencing.</title>
        <authorList>
            <person name="Singleton C.M."/>
            <person name="Petriglieri F."/>
            <person name="Kristensen J.M."/>
            <person name="Kirkegaard R.H."/>
            <person name="Michaelsen T.Y."/>
            <person name="Andersen M.H."/>
            <person name="Karst S.M."/>
            <person name="Dueholm M.S."/>
            <person name="Nielsen P.H."/>
            <person name="Albertsen M."/>
        </authorList>
    </citation>
    <scope>NUCLEOTIDE SEQUENCE [LARGE SCALE GENOMIC DNA]</scope>
    <source>
        <strain evidence="3">Lyne_18-Q3-R50-59_MAXAC.006</strain>
    </source>
</reference>
<accession>A0A936NAN6</accession>
<protein>
    <submittedName>
        <fullName evidence="3">Polysaccharide deacetylase family protein</fullName>
    </submittedName>
</protein>